<evidence type="ECO:0000256" key="8">
    <source>
        <dbReference type="ARBA" id="ARBA00023242"/>
    </source>
</evidence>
<dbReference type="AlphaFoldDB" id="A0A3M6ZKE9"/>
<organism evidence="13 14">
    <name type="scientific">Hortaea werneckii</name>
    <name type="common">Black yeast</name>
    <name type="synonym">Cladosporium werneckii</name>
    <dbReference type="NCBI Taxonomy" id="91943"/>
    <lineage>
        <taxon>Eukaryota</taxon>
        <taxon>Fungi</taxon>
        <taxon>Dikarya</taxon>
        <taxon>Ascomycota</taxon>
        <taxon>Pezizomycotina</taxon>
        <taxon>Dothideomycetes</taxon>
        <taxon>Dothideomycetidae</taxon>
        <taxon>Mycosphaerellales</taxon>
        <taxon>Teratosphaeriaceae</taxon>
        <taxon>Hortaea</taxon>
    </lineage>
</organism>
<evidence type="ECO:0000256" key="7">
    <source>
        <dbReference type="ARBA" id="ARBA00023163"/>
    </source>
</evidence>
<evidence type="ECO:0000313" key="13">
    <source>
        <dbReference type="EMBL" id="RMY15599.1"/>
    </source>
</evidence>
<comment type="subunit">
    <text evidence="3 10">Component of the Mediator complex.</text>
</comment>
<dbReference type="OrthoDB" id="526653at2759"/>
<evidence type="ECO:0000256" key="6">
    <source>
        <dbReference type="ARBA" id="ARBA00023159"/>
    </source>
</evidence>
<evidence type="ECO:0000256" key="3">
    <source>
        <dbReference type="ARBA" id="ARBA00011837"/>
    </source>
</evidence>
<protein>
    <recommendedName>
        <fullName evidence="4 10">Mediator of RNA polymerase II transcription subunit 21</fullName>
    </recommendedName>
</protein>
<feature type="compositionally biased region" description="Polar residues" evidence="12">
    <location>
        <begin position="38"/>
        <end position="60"/>
    </location>
</feature>
<sequence>MTDRLTQLQDAIDNMLTLQFTLQIYNQTKHPYADIPGQLSQAPKETKTEAGQLTNGDTTTQQPNGPSQAQQQAQQEGPEEEKPPVPDTPENFERALRELAQAMVLQEQQMEVLINSLPGLERNEAEQVQRMRALEAELREVEAERVKAEEERVKMLDALGGVMAVTCASLRSMIASLPAPETASSLSRRELRHHAVDDPEYFTLNLQRESSPLTQAERADQHAQTASDQHDKSTLPANQNPRWEPRPLDRPLLSTRDMNSNTTVLTHQTPHHDNELKRRREQQRKYAQHMAEAALTRSGRALKAKPSTKVALTTVHSYTSAYTRPCAELWREVVERRYPPGAGFTRP</sequence>
<dbReference type="GO" id="GO:0003712">
    <property type="term" value="F:transcription coregulator activity"/>
    <property type="evidence" value="ECO:0007669"/>
    <property type="project" value="TreeGrafter"/>
</dbReference>
<dbReference type="Proteomes" id="UP000271337">
    <property type="component" value="Unassembled WGS sequence"/>
</dbReference>
<feature type="region of interest" description="Disordered" evidence="12">
    <location>
        <begin position="212"/>
        <end position="256"/>
    </location>
</feature>
<reference evidence="13 14" key="1">
    <citation type="journal article" date="2018" name="BMC Genomics">
        <title>Genomic evidence for intraspecific hybridization in a clonal and extremely halotolerant yeast.</title>
        <authorList>
            <person name="Gostincar C."/>
            <person name="Stajich J.E."/>
            <person name="Zupancic J."/>
            <person name="Zalar P."/>
            <person name="Gunde-Cimerman N."/>
        </authorList>
    </citation>
    <scope>NUCLEOTIDE SEQUENCE [LARGE SCALE GENOMIC DNA]</scope>
    <source>
        <strain evidence="13 14">EXF-6669</strain>
    </source>
</reference>
<proteinExistence type="inferred from homology"/>
<accession>A0A3M6ZKE9</accession>
<keyword evidence="8 10" id="KW-0539">Nucleus</keyword>
<dbReference type="PANTHER" id="PTHR13381">
    <property type="entry name" value="RNA POLYMERASE II HOLOENZYME COMPONENT SRB7"/>
    <property type="match status" value="1"/>
</dbReference>
<dbReference type="InterPro" id="IPR021384">
    <property type="entry name" value="Mediator_Med21"/>
</dbReference>
<comment type="similarity">
    <text evidence="2 10">Belongs to the Mediator complex subunit 21 family.</text>
</comment>
<dbReference type="Gene3D" id="6.10.280.10">
    <property type="entry name" value="Mediator complex, subunit Med21"/>
    <property type="match status" value="1"/>
</dbReference>
<evidence type="ECO:0000256" key="4">
    <source>
        <dbReference type="ARBA" id="ARBA00019691"/>
    </source>
</evidence>
<feature type="coiled-coil region" evidence="11">
    <location>
        <begin position="117"/>
        <end position="158"/>
    </location>
</feature>
<comment type="caution">
    <text evidence="13">The sequence shown here is derived from an EMBL/GenBank/DDBJ whole genome shotgun (WGS) entry which is preliminary data.</text>
</comment>
<evidence type="ECO:0000313" key="14">
    <source>
        <dbReference type="Proteomes" id="UP000271337"/>
    </source>
</evidence>
<keyword evidence="5 10" id="KW-0805">Transcription regulation</keyword>
<evidence type="ECO:0000256" key="1">
    <source>
        <dbReference type="ARBA" id="ARBA00004123"/>
    </source>
</evidence>
<feature type="compositionally biased region" description="Low complexity" evidence="12">
    <location>
        <begin position="61"/>
        <end position="76"/>
    </location>
</feature>
<keyword evidence="7 10" id="KW-0804">Transcription</keyword>
<dbReference type="PANTHER" id="PTHR13381:SF0">
    <property type="entry name" value="MEDIATOR OF RNA POLYMERASE II TRANSCRIPTION SUBUNIT 21"/>
    <property type="match status" value="1"/>
</dbReference>
<gene>
    <name evidence="13" type="ORF">D0867_06776</name>
</gene>
<dbReference type="EMBL" id="QWIL01000675">
    <property type="protein sequence ID" value="RMY15599.1"/>
    <property type="molecule type" value="Genomic_DNA"/>
</dbReference>
<keyword evidence="11" id="KW-0175">Coiled coil</keyword>
<evidence type="ECO:0000256" key="9">
    <source>
        <dbReference type="ARBA" id="ARBA00025687"/>
    </source>
</evidence>
<evidence type="ECO:0000256" key="11">
    <source>
        <dbReference type="SAM" id="Coils"/>
    </source>
</evidence>
<evidence type="ECO:0000256" key="5">
    <source>
        <dbReference type="ARBA" id="ARBA00023015"/>
    </source>
</evidence>
<name>A0A3M6ZKE9_HORWE</name>
<dbReference type="InterPro" id="IPR037212">
    <property type="entry name" value="Med7/Med21-like"/>
</dbReference>
<feature type="region of interest" description="Disordered" evidence="12">
    <location>
        <begin position="35"/>
        <end position="90"/>
    </location>
</feature>
<evidence type="ECO:0000256" key="12">
    <source>
        <dbReference type="SAM" id="MobiDB-lite"/>
    </source>
</evidence>
<dbReference type="SUPFAM" id="SSF140718">
    <property type="entry name" value="Mediator hinge subcomplex-like"/>
    <property type="match status" value="1"/>
</dbReference>
<dbReference type="GO" id="GO:0006357">
    <property type="term" value="P:regulation of transcription by RNA polymerase II"/>
    <property type="evidence" value="ECO:0007669"/>
    <property type="project" value="TreeGrafter"/>
</dbReference>
<evidence type="ECO:0000256" key="10">
    <source>
        <dbReference type="RuleBase" id="RU366036"/>
    </source>
</evidence>
<comment type="subcellular location">
    <subcellularLocation>
        <location evidence="1 10">Nucleus</location>
    </subcellularLocation>
</comment>
<dbReference type="GO" id="GO:0016592">
    <property type="term" value="C:mediator complex"/>
    <property type="evidence" value="ECO:0007669"/>
    <property type="project" value="UniProtKB-UniRule"/>
</dbReference>
<comment type="function">
    <text evidence="9 10">Component of the Mediator complex, a coactivator involved in the regulated transcription of nearly all RNA polymerase II-dependent genes. Mediator functions as a bridge to convey information from gene-specific regulatory proteins to the basal RNA polymerase II transcription machinery. Mediator is recruited to promoters by direct interactions with regulatory proteins and serves as a scaffold for the assembly of a functional preinitiation complex with RNA polymerase II and the general transcription factors.</text>
</comment>
<evidence type="ECO:0000256" key="2">
    <source>
        <dbReference type="ARBA" id="ARBA00005770"/>
    </source>
</evidence>
<dbReference type="Pfam" id="PF11221">
    <property type="entry name" value="Med21"/>
    <property type="match status" value="1"/>
</dbReference>
<keyword evidence="6 10" id="KW-0010">Activator</keyword>